<organism evidence="1 2">
    <name type="scientific">Paramuricea clavata</name>
    <name type="common">Red gorgonian</name>
    <name type="synonym">Violescent sea-whip</name>
    <dbReference type="NCBI Taxonomy" id="317549"/>
    <lineage>
        <taxon>Eukaryota</taxon>
        <taxon>Metazoa</taxon>
        <taxon>Cnidaria</taxon>
        <taxon>Anthozoa</taxon>
        <taxon>Octocorallia</taxon>
        <taxon>Malacalcyonacea</taxon>
        <taxon>Plexauridae</taxon>
        <taxon>Paramuricea</taxon>
    </lineage>
</organism>
<gene>
    <name evidence="1" type="ORF">PACLA_8A053403</name>
</gene>
<dbReference type="EMBL" id="CACRXK020000289">
    <property type="protein sequence ID" value="CAB3980421.1"/>
    <property type="molecule type" value="Genomic_DNA"/>
</dbReference>
<evidence type="ECO:0000313" key="1">
    <source>
        <dbReference type="EMBL" id="CAB3980421.1"/>
    </source>
</evidence>
<name>A0A7D9D9U6_PARCT</name>
<proteinExistence type="predicted"/>
<dbReference type="AlphaFoldDB" id="A0A7D9D9U6"/>
<protein>
    <submittedName>
        <fullName evidence="1">Uncharacterized protein</fullName>
    </submittedName>
</protein>
<accession>A0A7D9D9U6</accession>
<dbReference type="Proteomes" id="UP001152795">
    <property type="component" value="Unassembled WGS sequence"/>
</dbReference>
<sequence length="110" mass="12634">MGSNALTHITIYTKNDFSTNNTDKYIPSYEISEDPDDQVIVSDRIFPEAFTDWARDGGHIVQVQPGDIRTRVETLRNEQCITPYVTSKMIKIAEYIEKNIDRYVGVTVIF</sequence>
<comment type="caution">
    <text evidence="1">The sequence shown here is derived from an EMBL/GenBank/DDBJ whole genome shotgun (WGS) entry which is preliminary data.</text>
</comment>
<reference evidence="1" key="1">
    <citation type="submission" date="2020-04" db="EMBL/GenBank/DDBJ databases">
        <authorList>
            <person name="Alioto T."/>
            <person name="Alioto T."/>
            <person name="Gomez Garrido J."/>
        </authorList>
    </citation>
    <scope>NUCLEOTIDE SEQUENCE</scope>
    <source>
        <strain evidence="1">A484AB</strain>
    </source>
</reference>
<evidence type="ECO:0000313" key="2">
    <source>
        <dbReference type="Proteomes" id="UP001152795"/>
    </source>
</evidence>
<keyword evidence="2" id="KW-1185">Reference proteome</keyword>